<organism evidence="2 3">
    <name type="scientific">Chlamydomonas incerta</name>
    <dbReference type="NCBI Taxonomy" id="51695"/>
    <lineage>
        <taxon>Eukaryota</taxon>
        <taxon>Viridiplantae</taxon>
        <taxon>Chlorophyta</taxon>
        <taxon>core chlorophytes</taxon>
        <taxon>Chlorophyceae</taxon>
        <taxon>CS clade</taxon>
        <taxon>Chlamydomonadales</taxon>
        <taxon>Chlamydomonadaceae</taxon>
        <taxon>Chlamydomonas</taxon>
    </lineage>
</organism>
<accession>A0A835T6E1</accession>
<gene>
    <name evidence="2" type="ORF">HXX76_004920</name>
</gene>
<protein>
    <submittedName>
        <fullName evidence="2">Uncharacterized protein</fullName>
    </submittedName>
</protein>
<feature type="compositionally biased region" description="Low complexity" evidence="1">
    <location>
        <begin position="64"/>
        <end position="83"/>
    </location>
</feature>
<dbReference type="AlphaFoldDB" id="A0A835T6E1"/>
<feature type="compositionally biased region" description="Basic and acidic residues" evidence="1">
    <location>
        <begin position="1"/>
        <end position="10"/>
    </location>
</feature>
<feature type="compositionally biased region" description="Low complexity" evidence="1">
    <location>
        <begin position="28"/>
        <end position="57"/>
    </location>
</feature>
<dbReference type="Proteomes" id="UP000650467">
    <property type="component" value="Unassembled WGS sequence"/>
</dbReference>
<evidence type="ECO:0000256" key="1">
    <source>
        <dbReference type="SAM" id="MobiDB-lite"/>
    </source>
</evidence>
<name>A0A835T6E1_CHLIN</name>
<dbReference type="Pfam" id="PF17653">
    <property type="entry name" value="DUF5522"/>
    <property type="match status" value="1"/>
</dbReference>
<dbReference type="PANTHER" id="PTHR21037">
    <property type="entry name" value="39S RIBOSOMAL PROTEIN L14, MITOCHONDRIAL"/>
    <property type="match status" value="1"/>
</dbReference>
<sequence length="403" mass="40618">MARAEPESWRASRHACQSAAGQQRRPAETASGGAASSTDTSSWWAPAAAASASRAGPCCEARDQPPQARAQAQAQDPQGQQPSPWLPACSRWAVTPSGHLPADIEDLHEAACGGGGGSSGTYDDPQTGFMVFTAAALAKRKSCCANRCRHCPFGHYKVQGPRPRVNRLTQPALLQPSPGTRRAAAASAVRGSATGSGSGSGAGAEAEVGATLVVYEGDAASEALARMMAAAVAAAPSAASASARGVGCLPQSSAPFQAGQRLALLAAFDVDTGRLWGPAGDPSTAPAAAALRAGSDADADGGGGGDIGAAMDASLRHNLDLVAVPLQVSGRSWQRDPSAAGEALAHVLATAARLMQAGHVERVVVSRPEDGTPALFAAGTRGCVAGGWEALLQLANAQLRQQQ</sequence>
<evidence type="ECO:0000313" key="3">
    <source>
        <dbReference type="Proteomes" id="UP000650467"/>
    </source>
</evidence>
<dbReference type="InterPro" id="IPR040807">
    <property type="entry name" value="DUF5522"/>
</dbReference>
<dbReference type="PANTHER" id="PTHR21037:SF2">
    <property type="entry name" value="SIMILAR TO NOVEL PROTEIN"/>
    <property type="match status" value="1"/>
</dbReference>
<feature type="compositionally biased region" description="Low complexity" evidence="1">
    <location>
        <begin position="179"/>
        <end position="193"/>
    </location>
</feature>
<proteinExistence type="predicted"/>
<dbReference type="OrthoDB" id="548984at2759"/>
<comment type="caution">
    <text evidence="2">The sequence shown here is derived from an EMBL/GenBank/DDBJ whole genome shotgun (WGS) entry which is preliminary data.</text>
</comment>
<reference evidence="2" key="1">
    <citation type="journal article" date="2020" name="bioRxiv">
        <title>Comparative genomics of Chlamydomonas.</title>
        <authorList>
            <person name="Craig R.J."/>
            <person name="Hasan A.R."/>
            <person name="Ness R.W."/>
            <person name="Keightley P.D."/>
        </authorList>
    </citation>
    <scope>NUCLEOTIDE SEQUENCE</scope>
    <source>
        <strain evidence="2">SAG 7.73</strain>
    </source>
</reference>
<keyword evidence="3" id="KW-1185">Reference proteome</keyword>
<feature type="region of interest" description="Disordered" evidence="1">
    <location>
        <begin position="1"/>
        <end position="87"/>
    </location>
</feature>
<dbReference type="EMBL" id="JAEHOC010000008">
    <property type="protein sequence ID" value="KAG2439568.1"/>
    <property type="molecule type" value="Genomic_DNA"/>
</dbReference>
<feature type="region of interest" description="Disordered" evidence="1">
    <location>
        <begin position="172"/>
        <end position="203"/>
    </location>
</feature>
<evidence type="ECO:0000313" key="2">
    <source>
        <dbReference type="EMBL" id="KAG2439568.1"/>
    </source>
</evidence>